<feature type="binding site" evidence="2">
    <location>
        <position position="188"/>
    </location>
    <ligand>
        <name>S-adenosyl-L-methionine</name>
        <dbReference type="ChEBI" id="CHEBI:59789"/>
    </ligand>
</feature>
<dbReference type="KEGG" id="salm:D0Y50_09170"/>
<feature type="domain" description="23S rRNA (guanine(745)-N(1))-methyltransferase N-terminal" evidence="4">
    <location>
        <begin position="2"/>
        <end position="45"/>
    </location>
</feature>
<proteinExistence type="predicted"/>
<evidence type="ECO:0000313" key="5">
    <source>
        <dbReference type="EMBL" id="AXR06520.1"/>
    </source>
</evidence>
<dbReference type="InterPro" id="IPR041698">
    <property type="entry name" value="Methyltransf_25"/>
</dbReference>
<reference evidence="5 6" key="1">
    <citation type="submission" date="2018-08" db="EMBL/GenBank/DDBJ databases">
        <title>Salinimonas sediminis sp. nov., a piezophilic bacterium isolated from a deep-sea sediment sample from the New Britain Trench.</title>
        <authorList>
            <person name="Cao J."/>
        </authorList>
    </citation>
    <scope>NUCLEOTIDE SEQUENCE [LARGE SCALE GENOMIC DNA]</scope>
    <source>
        <strain evidence="5 6">N102</strain>
    </source>
</reference>
<dbReference type="OrthoDB" id="108476at2"/>
<feature type="binding site" evidence="1">
    <location>
        <position position="4"/>
    </location>
    <ligand>
        <name>Zn(2+)</name>
        <dbReference type="ChEBI" id="CHEBI:29105"/>
    </ligand>
</feature>
<keyword evidence="5" id="KW-0808">Transferase</keyword>
<evidence type="ECO:0000256" key="1">
    <source>
        <dbReference type="PIRSR" id="PIRSR018249-1"/>
    </source>
</evidence>
<dbReference type="PIRSF" id="PIRSF018249">
    <property type="entry name" value="MyrA_prd"/>
    <property type="match status" value="1"/>
</dbReference>
<accession>A0A346NLW3</accession>
<dbReference type="PANTHER" id="PTHR43460:SF1">
    <property type="entry name" value="METHYLTRANSFERASE TYPE 11 DOMAIN-CONTAINING PROTEIN"/>
    <property type="match status" value="1"/>
</dbReference>
<protein>
    <submittedName>
        <fullName evidence="5">Methyltransferase domain-containing protein</fullName>
    </submittedName>
</protein>
<keyword evidence="5" id="KW-0489">Methyltransferase</keyword>
<dbReference type="InterPro" id="IPR048647">
    <property type="entry name" value="RlmA_N"/>
</dbReference>
<evidence type="ECO:0000259" key="3">
    <source>
        <dbReference type="Pfam" id="PF13649"/>
    </source>
</evidence>
<sequence>MWQCPLCQHPLTTSGTTWQCDNRHSFDQAKSGYVNLLPVQNKKSRHPGDDKAMLQARRAFHLAQGYMPLMQHLGACVVKHLPAGLTPVQLYDAGCGEGSYVAFIATYLQQAGVPVTAAGSDIAKAGVEMAARRYPQADFVVASSFALPVADASLDVVLQVFAPGSEQEYRRILSSEGILVTVDPGPAHLSELKAKVYDNPQQHSAPSMLPAPWQLVEESALGFTVDLSDVSICSALLGMTPYVWKLSEHKRAEMGRMLTSVTADFVVRVWRVDTSE</sequence>
<organism evidence="5 6">
    <name type="scientific">Salinimonas sediminis</name>
    <dbReference type="NCBI Taxonomy" id="2303538"/>
    <lineage>
        <taxon>Bacteria</taxon>
        <taxon>Pseudomonadati</taxon>
        <taxon>Pseudomonadota</taxon>
        <taxon>Gammaproteobacteria</taxon>
        <taxon>Alteromonadales</taxon>
        <taxon>Alteromonadaceae</taxon>
        <taxon>Alteromonas/Salinimonas group</taxon>
        <taxon>Salinimonas</taxon>
    </lineage>
</organism>
<dbReference type="GO" id="GO:0008168">
    <property type="term" value="F:methyltransferase activity"/>
    <property type="evidence" value="ECO:0007669"/>
    <property type="project" value="UniProtKB-KW"/>
</dbReference>
<feature type="binding site" evidence="2">
    <location>
        <position position="66"/>
    </location>
    <ligand>
        <name>S-adenosyl-L-methionine</name>
        <dbReference type="ChEBI" id="CHEBI:59789"/>
    </ligand>
</feature>
<feature type="binding site" evidence="1">
    <location>
        <position position="24"/>
    </location>
    <ligand>
        <name>Zn(2+)</name>
        <dbReference type="ChEBI" id="CHEBI:29105"/>
    </ligand>
</feature>
<feature type="binding site" evidence="1">
    <location>
        <position position="7"/>
    </location>
    <ligand>
        <name>Zn(2+)</name>
        <dbReference type="ChEBI" id="CHEBI:29105"/>
    </ligand>
</feature>
<evidence type="ECO:0000259" key="4">
    <source>
        <dbReference type="Pfam" id="PF21302"/>
    </source>
</evidence>
<evidence type="ECO:0000313" key="6">
    <source>
        <dbReference type="Proteomes" id="UP000262073"/>
    </source>
</evidence>
<keyword evidence="1" id="KW-0479">Metal-binding</keyword>
<dbReference type="RefSeq" id="WP_117316581.1">
    <property type="nucleotide sequence ID" value="NZ_CP031769.1"/>
</dbReference>
<dbReference type="PANTHER" id="PTHR43460">
    <property type="entry name" value="METHYLTRANSFERASE"/>
    <property type="match status" value="1"/>
</dbReference>
<dbReference type="InterPro" id="IPR016718">
    <property type="entry name" value="rRNA_m1G-MeTrfase_A_prd"/>
</dbReference>
<keyword evidence="6" id="KW-1185">Reference proteome</keyword>
<feature type="domain" description="Methyltransferase" evidence="3">
    <location>
        <begin position="92"/>
        <end position="162"/>
    </location>
</feature>
<evidence type="ECO:0000256" key="2">
    <source>
        <dbReference type="PIRSR" id="PIRSR018249-2"/>
    </source>
</evidence>
<dbReference type="GO" id="GO:0032259">
    <property type="term" value="P:methylation"/>
    <property type="evidence" value="ECO:0007669"/>
    <property type="project" value="UniProtKB-KW"/>
</dbReference>
<gene>
    <name evidence="5" type="ORF">D0Y50_09170</name>
</gene>
<dbReference type="GO" id="GO:0046872">
    <property type="term" value="F:metal ion binding"/>
    <property type="evidence" value="ECO:0007669"/>
    <property type="project" value="UniProtKB-KW"/>
</dbReference>
<dbReference type="InterPro" id="IPR029063">
    <property type="entry name" value="SAM-dependent_MTases_sf"/>
</dbReference>
<dbReference type="Pfam" id="PF13649">
    <property type="entry name" value="Methyltransf_25"/>
    <property type="match status" value="1"/>
</dbReference>
<dbReference type="Pfam" id="PF21302">
    <property type="entry name" value="Zn_ribbon_RlmA"/>
    <property type="match status" value="1"/>
</dbReference>
<feature type="binding site" evidence="1">
    <location>
        <position position="20"/>
    </location>
    <ligand>
        <name>Zn(2+)</name>
        <dbReference type="ChEBI" id="CHEBI:29105"/>
    </ligand>
</feature>
<dbReference type="SUPFAM" id="SSF53335">
    <property type="entry name" value="S-adenosyl-L-methionine-dependent methyltransferases"/>
    <property type="match status" value="1"/>
</dbReference>
<dbReference type="AlphaFoldDB" id="A0A346NLW3"/>
<name>A0A346NLW3_9ALTE</name>
<dbReference type="InterPro" id="IPR052939">
    <property type="entry name" value="23S_rRNA_MeTrnsfrase_RlmA"/>
</dbReference>
<keyword evidence="2" id="KW-0949">S-adenosyl-L-methionine</keyword>
<dbReference type="Gene3D" id="3.40.50.150">
    <property type="entry name" value="Vaccinia Virus protein VP39"/>
    <property type="match status" value="1"/>
</dbReference>
<keyword evidence="1" id="KW-0862">Zinc</keyword>
<feature type="binding site" evidence="2">
    <location>
        <begin position="97"/>
        <end position="98"/>
    </location>
    <ligand>
        <name>S-adenosyl-L-methionine</name>
        <dbReference type="ChEBI" id="CHEBI:59789"/>
    </ligand>
</feature>
<dbReference type="Proteomes" id="UP000262073">
    <property type="component" value="Chromosome"/>
</dbReference>
<dbReference type="EMBL" id="CP031769">
    <property type="protein sequence ID" value="AXR06520.1"/>
    <property type="molecule type" value="Genomic_DNA"/>
</dbReference>